<keyword evidence="8 14" id="KW-0812">Transmembrane</keyword>
<keyword evidence="7" id="KW-0808">Transferase</keyword>
<feature type="transmembrane region" description="Helical" evidence="14">
    <location>
        <begin position="389"/>
        <end position="413"/>
    </location>
</feature>
<evidence type="ECO:0000256" key="5">
    <source>
        <dbReference type="ARBA" id="ARBA00018512"/>
    </source>
</evidence>
<dbReference type="PANTHER" id="PTHR12989:SF10">
    <property type="entry name" value="DOL-P-GLC:GLC(2)MAN(9)GLCNAC(2)-PP-DOL ALPHA-1,2-GLUCOSYLTRANSFERASE-RELATED"/>
    <property type="match status" value="1"/>
</dbReference>
<feature type="transmembrane region" description="Helical" evidence="14">
    <location>
        <begin position="111"/>
        <end position="132"/>
    </location>
</feature>
<gene>
    <name evidence="15" type="ORF">ZIOFF_006520</name>
</gene>
<keyword evidence="16" id="KW-1185">Reference proteome</keyword>
<evidence type="ECO:0000256" key="1">
    <source>
        <dbReference type="ARBA" id="ARBA00004477"/>
    </source>
</evidence>
<dbReference type="AlphaFoldDB" id="A0A8J5HZH1"/>
<dbReference type="EMBL" id="JACMSC010000002">
    <property type="protein sequence ID" value="KAG6532670.1"/>
    <property type="molecule type" value="Genomic_DNA"/>
</dbReference>
<keyword evidence="11 14" id="KW-0472">Membrane</keyword>
<comment type="function">
    <text evidence="12">Dol-P-Glc:Glc(2)Man(9)GlcNAc(2)-PP-Dol alpha-1,2-glucosyltransferase that operates in the biosynthetic pathway of dolichol-linked oligosaccharides, the glycan precursors employed in protein asparagine (N)-glycosylation. The assembly of dolichol-linked oligosaccharides begins on the cytosolic side of the endoplasmic reticulum membrane and finishes in its lumen. The sequential addition of sugars to dolichol pyrophosphate produces dolichol-linked oligosaccharides containing fourteen sugars, including two GlcNAcs, nine mannoses and three glucoses. Once assembled, the oligosaccharide is transferred from the lipid to nascent proteins by oligosaccharyltransferases. In the lumen of the endoplasmic reticulum, adds the third and last glucose residue from dolichyl phosphate glucose (Dol-P-Glc) onto the lipid-linked oligosaccharide intermediate Glc(2)Man(9)GlcNAc(2)-PP-Dol to produce Glc(3)Man(9)GlcNAc(2)-PP-Dol.</text>
</comment>
<evidence type="ECO:0000256" key="11">
    <source>
        <dbReference type="ARBA" id="ARBA00023136"/>
    </source>
</evidence>
<feature type="transmembrane region" description="Helical" evidence="14">
    <location>
        <begin position="166"/>
        <end position="185"/>
    </location>
</feature>
<feature type="transmembrane region" description="Helical" evidence="14">
    <location>
        <begin position="205"/>
        <end position="223"/>
    </location>
</feature>
<proteinExistence type="inferred from homology"/>
<evidence type="ECO:0000256" key="3">
    <source>
        <dbReference type="ARBA" id="ARBA00010600"/>
    </source>
</evidence>
<protein>
    <recommendedName>
        <fullName evidence="5">Dol-P-Glc:Glc(2)Man(9)GlcNAc(2)-PP-Dol alpha-1,2-glucosyltransferase</fullName>
        <ecNumber evidence="4">2.4.1.256</ecNumber>
    </recommendedName>
</protein>
<sequence length="615" mass="70198">MRRPRWDGNKGDPRTISNLVAGLVLPNAVDYLLSCRSSTDPRSSPAPFDPSAAGDLFGDDSNLAPPPSSLFISVSILRPRRWIERSSDWHPGRRRYDSGGELSTQSQMGRLTVVTVVSLWVVPILIMVNWFVRDPYMDEIFHIPQAQHYCRGDFWTWDPMITTPPGLYYLSLAYVASLFPAMWFAETSMTLSSICSTSIIRSTNAVVAIICSVIIYDLLIHLRPNLGEKRATTYAIVLALYPLHWFFTFLYYTDVASLTAVLAMYLASIKRHYWLSATLGAIATLFRQTNIIWMLFVALDGVITCIEDSCENDSLSGSKHKIMLKDNGLQTHYMSSLTSSGLRKRRMHSYNGQESTSEGISSPHNSPGFLDEILDVTFKLWSLKWELSIAFFPFALVLLAFVAFVIWNGSIVLGAKDAHAVSLHFAQMLYFGLCSVAALVPVHLEQAAMSMLSTIQHELPCFLLVAFSHDLVQAPSSIFQCSIAHPYLLADNRHYTFYIWRRVIQVHWTTKYLLIPLYIYSWFSIVSILRKNQRTIWVFSYVVATALVLVPAPLIEFRYYTIPFYLLVLHSPIPKICNLRLIWSLYVVVNIFTMYLFLFQPFHWAHEPGVQRFIW</sequence>
<accession>A0A8J5HZH1</accession>
<feature type="transmembrane region" description="Helical" evidence="14">
    <location>
        <begin position="273"/>
        <end position="296"/>
    </location>
</feature>
<evidence type="ECO:0000256" key="14">
    <source>
        <dbReference type="SAM" id="Phobius"/>
    </source>
</evidence>
<keyword evidence="9" id="KW-0256">Endoplasmic reticulum</keyword>
<evidence type="ECO:0000256" key="8">
    <source>
        <dbReference type="ARBA" id="ARBA00022692"/>
    </source>
</evidence>
<dbReference type="PANTHER" id="PTHR12989">
    <property type="entry name" value="ALPHA-1,2-GLUCOSYLTRANSFERASE ALG10"/>
    <property type="match status" value="1"/>
</dbReference>
<evidence type="ECO:0000256" key="9">
    <source>
        <dbReference type="ARBA" id="ARBA00022824"/>
    </source>
</evidence>
<evidence type="ECO:0000256" key="13">
    <source>
        <dbReference type="ARBA" id="ARBA00048064"/>
    </source>
</evidence>
<evidence type="ECO:0000256" key="6">
    <source>
        <dbReference type="ARBA" id="ARBA00022676"/>
    </source>
</evidence>
<dbReference type="EC" id="2.4.1.256" evidence="4"/>
<evidence type="ECO:0000256" key="7">
    <source>
        <dbReference type="ARBA" id="ARBA00022679"/>
    </source>
</evidence>
<name>A0A8J5HZH1_ZINOF</name>
<dbReference type="GO" id="GO:0005789">
    <property type="term" value="C:endoplasmic reticulum membrane"/>
    <property type="evidence" value="ECO:0007669"/>
    <property type="project" value="UniProtKB-SubCell"/>
</dbReference>
<feature type="transmembrane region" description="Helical" evidence="14">
    <location>
        <begin position="581"/>
        <end position="599"/>
    </location>
</feature>
<reference evidence="15 16" key="1">
    <citation type="submission" date="2020-08" db="EMBL/GenBank/DDBJ databases">
        <title>Plant Genome Project.</title>
        <authorList>
            <person name="Zhang R.-G."/>
        </authorList>
    </citation>
    <scope>NUCLEOTIDE SEQUENCE [LARGE SCALE GENOMIC DNA]</scope>
    <source>
        <tissue evidence="15">Rhizome</tissue>
    </source>
</reference>
<evidence type="ECO:0000313" key="16">
    <source>
        <dbReference type="Proteomes" id="UP000734854"/>
    </source>
</evidence>
<dbReference type="Proteomes" id="UP000734854">
    <property type="component" value="Unassembled WGS sequence"/>
</dbReference>
<comment type="subcellular location">
    <subcellularLocation>
        <location evidence="1">Endoplasmic reticulum membrane</location>
        <topology evidence="1">Multi-pass membrane protein</topology>
    </subcellularLocation>
</comment>
<keyword evidence="10 14" id="KW-1133">Transmembrane helix</keyword>
<comment type="catalytic activity">
    <reaction evidence="13">
        <text>an alpha-D-Glc-(1-&gt;3)-alpha-D-Glc-(1-&gt;3)-alpha-D-Man-(1-&gt;2)-alpha-D-Man-(1-&gt;2)-alpha-D-Man-(1-&gt;3)-[alpha-D-Man-(1-&gt;2)-alpha-D-Man-(1-&gt;3)-[alpha-D-Man-(1-&gt;2)-alpha-D-Man-(1-&gt;6)]-alpha-D-Man-(1-&gt;6)]-beta-D-Man-(1-&gt;4)-beta-D-GlcNAc-(1-&gt;4)-alpha-D-GlcNAc-diphospho-di-trans,poly-cis-dolichol + a di-trans,poly-cis-dolichyl beta-D-glucosyl phosphate = a alpha-D-Glc-(1-&gt;2)-alpha-D-Glc-(1-&gt;3)-alpha-D-Glc-(1-&gt;3)-alpha-D-Man-(1-&gt;2)-alpha-D-Man-(1-&gt;2)-alpha-D-Man-(1-&gt;3)-[alpha-D-Man-(1-&gt;2)-alpha-D-Man-(1-&gt;3)-[alpha-D-Man-(1-&gt;2)-alpha-D-Man-(1-&gt;6)]-alpha-D-Man-(1-&gt;6)]-beta-D-Man-(1-&gt;4)-beta-D-GlcNAc-(1-&gt;4)-alpha-D-GlcNAc-diphospho-di-trans,poly-cis-dolichol + a di-trans,poly-cis-dolichyl phosphate + H(+)</text>
        <dbReference type="Rhea" id="RHEA:29543"/>
        <dbReference type="Rhea" id="RHEA-COMP:19498"/>
        <dbReference type="Rhea" id="RHEA-COMP:19502"/>
        <dbReference type="Rhea" id="RHEA-COMP:19512"/>
        <dbReference type="Rhea" id="RHEA-COMP:19522"/>
        <dbReference type="ChEBI" id="CHEBI:15378"/>
        <dbReference type="ChEBI" id="CHEBI:57525"/>
        <dbReference type="ChEBI" id="CHEBI:57683"/>
        <dbReference type="ChEBI" id="CHEBI:132522"/>
        <dbReference type="ChEBI" id="CHEBI:132523"/>
        <dbReference type="EC" id="2.4.1.256"/>
    </reaction>
    <physiologicalReaction direction="left-to-right" evidence="13">
        <dbReference type="Rhea" id="RHEA:29544"/>
    </physiologicalReaction>
</comment>
<evidence type="ECO:0000313" key="15">
    <source>
        <dbReference type="EMBL" id="KAG6532670.1"/>
    </source>
</evidence>
<dbReference type="InterPro" id="IPR016900">
    <property type="entry name" value="Alg10"/>
</dbReference>
<keyword evidence="6" id="KW-0328">Glycosyltransferase</keyword>
<comment type="pathway">
    <text evidence="2">Protein modification; protein glycosylation.</text>
</comment>
<feature type="transmembrane region" description="Helical" evidence="14">
    <location>
        <begin position="425"/>
        <end position="444"/>
    </location>
</feature>
<dbReference type="GO" id="GO:0006488">
    <property type="term" value="P:dolichol-linked oligosaccharide biosynthetic process"/>
    <property type="evidence" value="ECO:0007669"/>
    <property type="project" value="InterPro"/>
</dbReference>
<organism evidence="15 16">
    <name type="scientific">Zingiber officinale</name>
    <name type="common">Ginger</name>
    <name type="synonym">Amomum zingiber</name>
    <dbReference type="NCBI Taxonomy" id="94328"/>
    <lineage>
        <taxon>Eukaryota</taxon>
        <taxon>Viridiplantae</taxon>
        <taxon>Streptophyta</taxon>
        <taxon>Embryophyta</taxon>
        <taxon>Tracheophyta</taxon>
        <taxon>Spermatophyta</taxon>
        <taxon>Magnoliopsida</taxon>
        <taxon>Liliopsida</taxon>
        <taxon>Zingiberales</taxon>
        <taxon>Zingiberaceae</taxon>
        <taxon>Zingiber</taxon>
    </lineage>
</organism>
<evidence type="ECO:0000256" key="10">
    <source>
        <dbReference type="ARBA" id="ARBA00022989"/>
    </source>
</evidence>
<comment type="caution">
    <text evidence="15">The sequence shown here is derived from an EMBL/GenBank/DDBJ whole genome shotgun (WGS) entry which is preliminary data.</text>
</comment>
<feature type="transmembrane region" description="Helical" evidence="14">
    <location>
        <begin position="512"/>
        <end position="529"/>
    </location>
</feature>
<dbReference type="GO" id="GO:0106073">
    <property type="term" value="F:dolichyl pyrophosphate Glc2Man9GlcNAc2 alpha-1,2-glucosyltransferase activity"/>
    <property type="evidence" value="ECO:0007669"/>
    <property type="project" value="UniProtKB-EC"/>
</dbReference>
<comment type="similarity">
    <text evidence="3">Belongs to the ALG10 glucosyltransferase family.</text>
</comment>
<feature type="transmembrane region" description="Helical" evidence="14">
    <location>
        <begin position="536"/>
        <end position="561"/>
    </location>
</feature>
<dbReference type="Pfam" id="PF04922">
    <property type="entry name" value="DIE2_ALG10"/>
    <property type="match status" value="1"/>
</dbReference>
<evidence type="ECO:0000256" key="2">
    <source>
        <dbReference type="ARBA" id="ARBA00004922"/>
    </source>
</evidence>
<evidence type="ECO:0000256" key="12">
    <source>
        <dbReference type="ARBA" id="ARBA00044727"/>
    </source>
</evidence>
<evidence type="ECO:0000256" key="4">
    <source>
        <dbReference type="ARBA" id="ARBA00011967"/>
    </source>
</evidence>